<comment type="domain">
    <text evidence="7">The PPIase activity resides only in the second parvulin domain. The N-terminal region and the C-terminal tail are necessary and sufficient for the chaperone activity of SurA. The PPIase activity is dispensable for SurA to function as a chaperone. The N-terminal region and the C-terminal tail are also required for porin recognition.</text>
</comment>
<dbReference type="EC" id="5.2.1.8" evidence="7"/>
<evidence type="ECO:0000259" key="8">
    <source>
        <dbReference type="PROSITE" id="PS50198"/>
    </source>
</evidence>
<dbReference type="Pfam" id="PF00639">
    <property type="entry name" value="Rotamase"/>
    <property type="match status" value="1"/>
</dbReference>
<dbReference type="SUPFAM" id="SSF109998">
    <property type="entry name" value="Triger factor/SurA peptide-binding domain-like"/>
    <property type="match status" value="1"/>
</dbReference>
<comment type="catalytic activity">
    <reaction evidence="7">
        <text>[protein]-peptidylproline (omega=180) = [protein]-peptidylproline (omega=0)</text>
        <dbReference type="Rhea" id="RHEA:16237"/>
        <dbReference type="Rhea" id="RHEA-COMP:10747"/>
        <dbReference type="Rhea" id="RHEA-COMP:10748"/>
        <dbReference type="ChEBI" id="CHEBI:83833"/>
        <dbReference type="ChEBI" id="CHEBI:83834"/>
        <dbReference type="EC" id="5.2.1.8"/>
    </reaction>
</comment>
<feature type="chain" id="PRO_5009354336" description="Chaperone SurA" evidence="7">
    <location>
        <begin position="33"/>
        <end position="456"/>
    </location>
</feature>
<evidence type="ECO:0000256" key="2">
    <source>
        <dbReference type="ARBA" id="ARBA00022737"/>
    </source>
</evidence>
<accession>A0A1D8K629</accession>
<dbReference type="InterPro" id="IPR027304">
    <property type="entry name" value="Trigger_fact/SurA_dom_sf"/>
</dbReference>
<dbReference type="GO" id="GO:0042277">
    <property type="term" value="F:peptide binding"/>
    <property type="evidence" value="ECO:0007669"/>
    <property type="project" value="InterPro"/>
</dbReference>
<dbReference type="Pfam" id="PF09312">
    <property type="entry name" value="SurA_N"/>
    <property type="match status" value="1"/>
</dbReference>
<keyword evidence="4 7" id="KW-0697">Rotamase</keyword>
<comment type="subcellular location">
    <subcellularLocation>
        <location evidence="7">Periplasm</location>
    </subcellularLocation>
    <text evidence="7">Is capable of associating with the outer membrane.</text>
</comment>
<dbReference type="GO" id="GO:0050821">
    <property type="term" value="P:protein stabilization"/>
    <property type="evidence" value="ECO:0007669"/>
    <property type="project" value="InterPro"/>
</dbReference>
<gene>
    <name evidence="7" type="primary">surA</name>
    <name evidence="9" type="ORF">BJI67_04350</name>
</gene>
<dbReference type="InterPro" id="IPR023034">
    <property type="entry name" value="PPIase_SurA"/>
</dbReference>
<evidence type="ECO:0000256" key="3">
    <source>
        <dbReference type="ARBA" id="ARBA00022764"/>
    </source>
</evidence>
<evidence type="ECO:0000256" key="6">
    <source>
        <dbReference type="ARBA" id="ARBA00023235"/>
    </source>
</evidence>
<evidence type="ECO:0000313" key="10">
    <source>
        <dbReference type="Proteomes" id="UP000095342"/>
    </source>
</evidence>
<feature type="domain" description="PpiC" evidence="8">
    <location>
        <begin position="188"/>
        <end position="289"/>
    </location>
</feature>
<dbReference type="InterPro" id="IPR023058">
    <property type="entry name" value="PPIase_PpiC_CS"/>
</dbReference>
<dbReference type="Pfam" id="PF13616">
    <property type="entry name" value="Rotamase_3"/>
    <property type="match status" value="1"/>
</dbReference>
<keyword evidence="10" id="KW-1185">Reference proteome</keyword>
<dbReference type="SUPFAM" id="SSF54534">
    <property type="entry name" value="FKBP-like"/>
    <property type="match status" value="2"/>
</dbReference>
<evidence type="ECO:0000313" key="9">
    <source>
        <dbReference type="EMBL" id="AOV16401.1"/>
    </source>
</evidence>
<keyword evidence="1 7" id="KW-0732">Signal</keyword>
<dbReference type="PANTHER" id="PTHR47637:SF1">
    <property type="entry name" value="CHAPERONE SURA"/>
    <property type="match status" value="1"/>
</dbReference>
<evidence type="ECO:0000256" key="5">
    <source>
        <dbReference type="ARBA" id="ARBA00023186"/>
    </source>
</evidence>
<dbReference type="PANTHER" id="PTHR47637">
    <property type="entry name" value="CHAPERONE SURA"/>
    <property type="match status" value="1"/>
</dbReference>
<dbReference type="AlphaFoldDB" id="A0A1D8K629"/>
<dbReference type="HAMAP" id="MF_01183">
    <property type="entry name" value="Chaperone_SurA"/>
    <property type="match status" value="1"/>
</dbReference>
<keyword evidence="6 7" id="KW-0413">Isomerase</keyword>
<reference evidence="9 10" key="1">
    <citation type="submission" date="2016-09" db="EMBL/GenBank/DDBJ databases">
        <title>Acidihalobacter prosperus V6 (DSM14174).</title>
        <authorList>
            <person name="Khaleque H.N."/>
            <person name="Ramsay J.P."/>
            <person name="Murphy R.J.T."/>
            <person name="Kaksonen A.H."/>
            <person name="Boxall N.J."/>
            <person name="Watkin E.L.J."/>
        </authorList>
    </citation>
    <scope>NUCLEOTIDE SEQUENCE [LARGE SCALE GENOMIC DNA]</scope>
    <source>
        <strain evidence="9 10">V6</strain>
    </source>
</reference>
<dbReference type="GO" id="GO:0051082">
    <property type="term" value="F:unfolded protein binding"/>
    <property type="evidence" value="ECO:0007669"/>
    <property type="project" value="UniProtKB-UniRule"/>
</dbReference>
<comment type="function">
    <text evidence="7">Chaperone involved in the correct folding and assembly of outer membrane proteins. Recognizes specific patterns of aromatic residues and the orientation of their side chains, which are found more frequently in integral outer membrane proteins. May act in both early periplasmic and late outer membrane-associated steps of protein maturation.</text>
</comment>
<feature type="signal peptide" evidence="7">
    <location>
        <begin position="1"/>
        <end position="32"/>
    </location>
</feature>
<keyword evidence="2 7" id="KW-0677">Repeat</keyword>
<dbReference type="GO" id="GO:0043165">
    <property type="term" value="P:Gram-negative-bacterium-type cell outer membrane assembly"/>
    <property type="evidence" value="ECO:0007669"/>
    <property type="project" value="InterPro"/>
</dbReference>
<dbReference type="PROSITE" id="PS50198">
    <property type="entry name" value="PPIC_PPIASE_2"/>
    <property type="match status" value="2"/>
</dbReference>
<dbReference type="EMBL" id="CP017448">
    <property type="protein sequence ID" value="AOV16401.1"/>
    <property type="molecule type" value="Genomic_DNA"/>
</dbReference>
<dbReference type="GO" id="GO:0006457">
    <property type="term" value="P:protein folding"/>
    <property type="evidence" value="ECO:0007669"/>
    <property type="project" value="UniProtKB-UniRule"/>
</dbReference>
<dbReference type="GO" id="GO:0030288">
    <property type="term" value="C:outer membrane-bounded periplasmic space"/>
    <property type="evidence" value="ECO:0007669"/>
    <property type="project" value="InterPro"/>
</dbReference>
<dbReference type="InterPro" id="IPR046357">
    <property type="entry name" value="PPIase_dom_sf"/>
</dbReference>
<dbReference type="Proteomes" id="UP000095342">
    <property type="component" value="Chromosome"/>
</dbReference>
<dbReference type="KEGG" id="aaeo:BJI67_04350"/>
<protein>
    <recommendedName>
        <fullName evidence="7">Chaperone SurA</fullName>
    </recommendedName>
    <alternativeName>
        <fullName evidence="7">Peptidyl-prolyl cis-trans isomerase SurA</fullName>
        <shortName evidence="7">PPIase SurA</shortName>
        <ecNumber evidence="7">5.2.1.8</ecNumber>
    </alternativeName>
    <alternativeName>
        <fullName evidence="7">Rotamase SurA</fullName>
    </alternativeName>
</protein>
<dbReference type="Gene3D" id="3.10.50.40">
    <property type="match status" value="2"/>
</dbReference>
<feature type="domain" description="PpiC" evidence="8">
    <location>
        <begin position="298"/>
        <end position="397"/>
    </location>
</feature>
<dbReference type="PROSITE" id="PS01096">
    <property type="entry name" value="PPIC_PPIASE_1"/>
    <property type="match status" value="1"/>
</dbReference>
<dbReference type="InterPro" id="IPR050280">
    <property type="entry name" value="OMP_Chaperone_SurA"/>
</dbReference>
<evidence type="ECO:0000256" key="4">
    <source>
        <dbReference type="ARBA" id="ARBA00023110"/>
    </source>
</evidence>
<evidence type="ECO:0000256" key="1">
    <source>
        <dbReference type="ARBA" id="ARBA00022729"/>
    </source>
</evidence>
<keyword evidence="3 7" id="KW-0574">Periplasm</keyword>
<organism evidence="9 10">
    <name type="scientific">Acidihalobacter aeolianus</name>
    <dbReference type="NCBI Taxonomy" id="2792603"/>
    <lineage>
        <taxon>Bacteria</taxon>
        <taxon>Pseudomonadati</taxon>
        <taxon>Pseudomonadota</taxon>
        <taxon>Gammaproteobacteria</taxon>
        <taxon>Chromatiales</taxon>
        <taxon>Ectothiorhodospiraceae</taxon>
        <taxon>Acidihalobacter</taxon>
    </lineage>
</organism>
<dbReference type="InterPro" id="IPR015391">
    <property type="entry name" value="SurA_N"/>
</dbReference>
<name>A0A1D8K629_9GAMM</name>
<dbReference type="InterPro" id="IPR000297">
    <property type="entry name" value="PPIase_PpiC"/>
</dbReference>
<dbReference type="Gene3D" id="1.10.4030.10">
    <property type="entry name" value="Porin chaperone SurA, peptide-binding domain"/>
    <property type="match status" value="1"/>
</dbReference>
<keyword evidence="5 7" id="KW-0143">Chaperone</keyword>
<sequence length="456" mass="50212" precursor="true">MYRLPEAFPRLFAALFTLATAFALIAAPVVQAADSATTPQLIDRIVAVVNDGVITQRQLDLKTAEVSQQLQAAGNSLPGRETLEHQVLNRMIIDKLQLETAKRMGIHIDDMTLNDTLNTIAGNNNLTLKQLHERVVASGQPWPQFVASIRDRLTIQKLEQREVNDRVHITHQEVRDFLAQHANQIDPGVDYHLAQILIPIPGAADPKQVEHALNKAETIRKQAESGTPFSKLAIADSAGQNALKGGDLGWMTADQMPTYFVHTVNVLRVGEVSRPIRSPSGYHLVKLLGTRGGKQEKVTEYKVRQILLTPNATLSSAAAKAKLERLRHEIKNGASFAKLAQANSMDPGSAADGGDLGWLNPAQLVPEFTKVMVTLKVGQLSQPFHSPFGWHLIQVMGKREVDNSEQMVRAQARNILFQRKRAEALNIWLRRLRDEAYVDIRLPGAAADKTPGAAAS</sequence>
<evidence type="ECO:0000256" key="7">
    <source>
        <dbReference type="HAMAP-Rule" id="MF_01183"/>
    </source>
</evidence>
<dbReference type="GO" id="GO:0003755">
    <property type="term" value="F:peptidyl-prolyl cis-trans isomerase activity"/>
    <property type="evidence" value="ECO:0007669"/>
    <property type="project" value="UniProtKB-UniRule"/>
</dbReference>
<dbReference type="RefSeq" id="WP_070071993.1">
    <property type="nucleotide sequence ID" value="NZ_CP017448.1"/>
</dbReference>
<proteinExistence type="inferred from homology"/>